<keyword evidence="9" id="KW-1185">Reference proteome</keyword>
<evidence type="ECO:0000256" key="3">
    <source>
        <dbReference type="ARBA" id="ARBA00022448"/>
    </source>
</evidence>
<keyword evidence="7" id="KW-0998">Cell outer membrane</keyword>
<evidence type="ECO:0000256" key="7">
    <source>
        <dbReference type="ARBA" id="ARBA00023237"/>
    </source>
</evidence>
<gene>
    <name evidence="8" type="ORF">ABE541_23875</name>
</gene>
<dbReference type="RefSeq" id="WP_153198494.1">
    <property type="nucleotide sequence ID" value="NZ_JBDJNQ010000016.1"/>
</dbReference>
<comment type="similarity">
    <text evidence="2">Belongs to the outer membrane factor (OMF) (TC 1.B.17) family.</text>
</comment>
<evidence type="ECO:0000313" key="8">
    <source>
        <dbReference type="EMBL" id="MEN5380325.1"/>
    </source>
</evidence>
<name>A0ABV0BZW9_9SPHI</name>
<dbReference type="Proteomes" id="UP001409291">
    <property type="component" value="Unassembled WGS sequence"/>
</dbReference>
<evidence type="ECO:0000256" key="4">
    <source>
        <dbReference type="ARBA" id="ARBA00022452"/>
    </source>
</evidence>
<organism evidence="8 9">
    <name type="scientific">Sphingobacterium kitahiroshimense</name>
    <dbReference type="NCBI Taxonomy" id="470446"/>
    <lineage>
        <taxon>Bacteria</taxon>
        <taxon>Pseudomonadati</taxon>
        <taxon>Bacteroidota</taxon>
        <taxon>Sphingobacteriia</taxon>
        <taxon>Sphingobacteriales</taxon>
        <taxon>Sphingobacteriaceae</taxon>
        <taxon>Sphingobacterium</taxon>
    </lineage>
</organism>
<dbReference type="SUPFAM" id="SSF56954">
    <property type="entry name" value="Outer membrane efflux proteins (OEP)"/>
    <property type="match status" value="1"/>
</dbReference>
<protein>
    <submittedName>
        <fullName evidence="8">TolC family protein</fullName>
    </submittedName>
</protein>
<reference evidence="8 9" key="1">
    <citation type="submission" date="2024-04" db="EMBL/GenBank/DDBJ databases">
        <title>WGS of bacteria from Torrens River.</title>
        <authorList>
            <person name="Wyrsch E.R."/>
            <person name="Drigo B."/>
        </authorList>
    </citation>
    <scope>NUCLEOTIDE SEQUENCE [LARGE SCALE GENOMIC DNA]</scope>
    <source>
        <strain evidence="8 9">TWI391</strain>
    </source>
</reference>
<dbReference type="Gene3D" id="1.20.1600.10">
    <property type="entry name" value="Outer membrane efflux proteins (OEP)"/>
    <property type="match status" value="1"/>
</dbReference>
<keyword evidence="5" id="KW-0812">Transmembrane</keyword>
<proteinExistence type="inferred from homology"/>
<dbReference type="PANTHER" id="PTHR30026:SF20">
    <property type="entry name" value="OUTER MEMBRANE PROTEIN TOLC"/>
    <property type="match status" value="1"/>
</dbReference>
<keyword evidence="6" id="KW-0472">Membrane</keyword>
<comment type="subcellular location">
    <subcellularLocation>
        <location evidence="1">Cell outer membrane</location>
    </subcellularLocation>
</comment>
<keyword evidence="4" id="KW-1134">Transmembrane beta strand</keyword>
<keyword evidence="3" id="KW-0813">Transport</keyword>
<dbReference type="PANTHER" id="PTHR30026">
    <property type="entry name" value="OUTER MEMBRANE PROTEIN TOLC"/>
    <property type="match status" value="1"/>
</dbReference>
<evidence type="ECO:0000313" key="9">
    <source>
        <dbReference type="Proteomes" id="UP001409291"/>
    </source>
</evidence>
<dbReference type="Pfam" id="PF02321">
    <property type="entry name" value="OEP"/>
    <property type="match status" value="2"/>
</dbReference>
<comment type="caution">
    <text evidence="8">The sequence shown here is derived from an EMBL/GenBank/DDBJ whole genome shotgun (WGS) entry which is preliminary data.</text>
</comment>
<evidence type="ECO:0000256" key="6">
    <source>
        <dbReference type="ARBA" id="ARBA00023136"/>
    </source>
</evidence>
<evidence type="ECO:0000256" key="2">
    <source>
        <dbReference type="ARBA" id="ARBA00007613"/>
    </source>
</evidence>
<sequence>MKQLSIIYTIFLILVTDFCFAQKKLTWAQAIQVLHDNSITLKQSELREQISVNNVIIARGSIYPNLSFNANNQHTMGMVFDQFSGKLITGNQWSNYATGSLGTSFIVYQGGQKQNTLKAEKLNLELAALDTRRLTRELELQLLSLFTQTLINHDLWAAGKSQHLLSKQLLHQEEVLVEVGKRTLIDLSQAKAKLANDKLNVVSTKNAYELSLMKLKQLLEMEESEQIQPVPPQGFLAEQIQPNYRLEHDPYIRLLDKKIEIGALKIKMARSSYFPTISLNGNYGTNYSSQRLNLLSGAAIPFWDQFNQNRTLSGNVVISMPIFDGFRSKMNTKTAKINQQSLRYEKDKITRERKQMISQGTLEYLASQEELIAIDAAYEANKANYEAIKERYNVGKSSSIDLYKALTDFNISEFRSITSRYQVFYKKEMLVLLDK</sequence>
<dbReference type="InterPro" id="IPR051906">
    <property type="entry name" value="TolC-like"/>
</dbReference>
<accession>A0ABV0BZW9</accession>
<dbReference type="InterPro" id="IPR003423">
    <property type="entry name" value="OMP_efflux"/>
</dbReference>
<dbReference type="EMBL" id="JBDJNQ010000016">
    <property type="protein sequence ID" value="MEN5380325.1"/>
    <property type="molecule type" value="Genomic_DNA"/>
</dbReference>
<evidence type="ECO:0000256" key="5">
    <source>
        <dbReference type="ARBA" id="ARBA00022692"/>
    </source>
</evidence>
<evidence type="ECO:0000256" key="1">
    <source>
        <dbReference type="ARBA" id="ARBA00004442"/>
    </source>
</evidence>